<dbReference type="KEGG" id="spri:SPRI_6533"/>
<name>A0A0M3QKD5_STRPR</name>
<gene>
    <name evidence="3" type="ORF">SPRI_6533</name>
</gene>
<keyword evidence="3" id="KW-0503">Monooxygenase</keyword>
<dbReference type="EMBL" id="CP011340">
    <property type="protein sequence ID" value="ALC24839.1"/>
    <property type="molecule type" value="Genomic_DNA"/>
</dbReference>
<dbReference type="PROSITE" id="PS51725">
    <property type="entry name" value="ABM"/>
    <property type="match status" value="1"/>
</dbReference>
<organism evidence="3">
    <name type="scientific">Streptomyces pristinaespiralis</name>
    <dbReference type="NCBI Taxonomy" id="38300"/>
    <lineage>
        <taxon>Bacteria</taxon>
        <taxon>Bacillati</taxon>
        <taxon>Actinomycetota</taxon>
        <taxon>Actinomycetes</taxon>
        <taxon>Kitasatosporales</taxon>
        <taxon>Streptomycetaceae</taxon>
        <taxon>Streptomyces</taxon>
    </lineage>
</organism>
<dbReference type="Proteomes" id="UP000060513">
    <property type="component" value="Chromosome"/>
</dbReference>
<accession>A0A0M3QKD5</accession>
<protein>
    <submittedName>
        <fullName evidence="3">Antibiotic biosynthesis monooxygenase</fullName>
    </submittedName>
</protein>
<dbReference type="GO" id="GO:0004497">
    <property type="term" value="F:monooxygenase activity"/>
    <property type="evidence" value="ECO:0007669"/>
    <property type="project" value="UniProtKB-KW"/>
</dbReference>
<evidence type="ECO:0000256" key="1">
    <source>
        <dbReference type="SAM" id="MobiDB-lite"/>
    </source>
</evidence>
<sequence>MSSAVVEGPPPWAAGARRPLSGIRLPGHTREGKSSVTVIVAGRLYVDPMDRDRFVEGHRPIVEAARSHPGCLDLSISPDPIESGRVNNFECWESQEALDAFRAVAPRPSASVEIRDAQVLKHDVSHTGPPFDWRHRPEEAALAGRVTARRGRFGEPAPATTWPNETGTKVPGRPVRRQVRRTAGTTPHRAHS</sequence>
<dbReference type="Pfam" id="PF03992">
    <property type="entry name" value="ABM"/>
    <property type="match status" value="1"/>
</dbReference>
<dbReference type="AlphaFoldDB" id="A0A0M3QKD5"/>
<dbReference type="InterPro" id="IPR007138">
    <property type="entry name" value="ABM_dom"/>
</dbReference>
<feature type="region of interest" description="Disordered" evidence="1">
    <location>
        <begin position="149"/>
        <end position="192"/>
    </location>
</feature>
<dbReference type="Gene3D" id="3.30.70.100">
    <property type="match status" value="1"/>
</dbReference>
<dbReference type="InterPro" id="IPR011008">
    <property type="entry name" value="Dimeric_a/b-barrel"/>
</dbReference>
<evidence type="ECO:0000259" key="2">
    <source>
        <dbReference type="PROSITE" id="PS51725"/>
    </source>
</evidence>
<dbReference type="SUPFAM" id="SSF54909">
    <property type="entry name" value="Dimeric alpha+beta barrel"/>
    <property type="match status" value="1"/>
</dbReference>
<evidence type="ECO:0000313" key="3">
    <source>
        <dbReference type="EMBL" id="ALC24839.1"/>
    </source>
</evidence>
<dbReference type="PATRIC" id="fig|38300.4.peg.6832"/>
<keyword evidence="3" id="KW-0560">Oxidoreductase</keyword>
<evidence type="ECO:0000313" key="4">
    <source>
        <dbReference type="Proteomes" id="UP000060513"/>
    </source>
</evidence>
<reference evidence="3 4" key="1">
    <citation type="submission" date="2015-08" db="EMBL/GenBank/DDBJ databases">
        <title>Genome sequence of the pristinamycin over-producing bacterium Streptomyces pristinaespiralis HCCB10218.</title>
        <authorList>
            <person name="Tian J."/>
            <person name="Yang J."/>
            <person name="Li L."/>
            <person name="Ruan L."/>
            <person name="Wei W."/>
            <person name="Zheng G."/>
            <person name="Wei Z."/>
            <person name="Yang S."/>
            <person name="Ge M."/>
            <person name="Jiang W."/>
            <person name="Lu Y."/>
        </authorList>
    </citation>
    <scope>NUCLEOTIDE SEQUENCE [LARGE SCALE GENOMIC DNA]</scope>
    <source>
        <strain evidence="3 4">HCCB 10218</strain>
    </source>
</reference>
<feature type="domain" description="ABM" evidence="2">
    <location>
        <begin position="38"/>
        <end position="128"/>
    </location>
</feature>
<proteinExistence type="predicted"/>